<dbReference type="Gene3D" id="1.20.1280.50">
    <property type="match status" value="1"/>
</dbReference>
<dbReference type="Gene3D" id="3.80.10.10">
    <property type="entry name" value="Ribonuclease Inhibitor"/>
    <property type="match status" value="1"/>
</dbReference>
<dbReference type="EMBL" id="JASBNA010000031">
    <property type="protein sequence ID" value="KAK7683249.1"/>
    <property type="molecule type" value="Genomic_DNA"/>
</dbReference>
<gene>
    <name evidence="1" type="ORF">QCA50_013511</name>
</gene>
<protein>
    <recommendedName>
        <fullName evidence="3">F-box domain-containing protein</fullName>
    </recommendedName>
</protein>
<keyword evidence="2" id="KW-1185">Reference proteome</keyword>
<dbReference type="InterPro" id="IPR032675">
    <property type="entry name" value="LRR_dom_sf"/>
</dbReference>
<name>A0AAW0FUR3_9APHY</name>
<dbReference type="AlphaFoldDB" id="A0AAW0FUR3"/>
<dbReference type="Proteomes" id="UP001385951">
    <property type="component" value="Unassembled WGS sequence"/>
</dbReference>
<evidence type="ECO:0000313" key="2">
    <source>
        <dbReference type="Proteomes" id="UP001385951"/>
    </source>
</evidence>
<reference evidence="1 2" key="1">
    <citation type="submission" date="2022-09" db="EMBL/GenBank/DDBJ databases">
        <authorList>
            <person name="Palmer J.M."/>
        </authorList>
    </citation>
    <scope>NUCLEOTIDE SEQUENCE [LARGE SCALE GENOMIC DNA]</scope>
    <source>
        <strain evidence="1 2">DSM 7382</strain>
    </source>
</reference>
<comment type="caution">
    <text evidence="1">The sequence shown here is derived from an EMBL/GenBank/DDBJ whole genome shotgun (WGS) entry which is preliminary data.</text>
</comment>
<organism evidence="1 2">
    <name type="scientific">Cerrena zonata</name>
    <dbReference type="NCBI Taxonomy" id="2478898"/>
    <lineage>
        <taxon>Eukaryota</taxon>
        <taxon>Fungi</taxon>
        <taxon>Dikarya</taxon>
        <taxon>Basidiomycota</taxon>
        <taxon>Agaricomycotina</taxon>
        <taxon>Agaricomycetes</taxon>
        <taxon>Polyporales</taxon>
        <taxon>Cerrenaceae</taxon>
        <taxon>Cerrena</taxon>
    </lineage>
</organism>
<proteinExistence type="predicted"/>
<evidence type="ECO:0008006" key="3">
    <source>
        <dbReference type="Google" id="ProtNLM"/>
    </source>
</evidence>
<accession>A0AAW0FUR3</accession>
<sequence length="435" mass="50112">MGILSLLCIHLLRHPKQDPYCLDSWEVEFLRINEHPTHSNEPRRLHSSFTAIDKDSVGPVSDSQQRLYGRILEALKSGASVHDREQHVECSSKLPTEIYETIIDYMGERLFYESHNTEDLVQCARVCRAWVPRVQMHLFSAIIPASDFMYTRRSLSGFQDAIRRKPFLLQYIKMFEANYHDKAPQPTTLLTSYHMPNLKRCSIPSLDLKTAHSSLSRFPSSATSVQILELSRCETYDVNQLLRFLTSFRSLARLILLWSEGTTLSGHDLPHLQFSRSKCSLQALAIQLTPNLSMLLRTFIKARPFVSHLRSLVISYDDSDYSGSFSLLQEITELLWHCSQSLEEVTVILGVFWMASYETLSSCKLRLSPQNMSDGGQRQFSADVGRLDDLLSDEMFQSFRTLRIRAPLRESIKFPELKARRVEVNFGEDYELMDI</sequence>
<evidence type="ECO:0000313" key="1">
    <source>
        <dbReference type="EMBL" id="KAK7683249.1"/>
    </source>
</evidence>